<dbReference type="InterPro" id="IPR012433">
    <property type="entry name" value="Imm11"/>
</dbReference>
<evidence type="ECO:0000313" key="3">
    <source>
        <dbReference type="Proteomes" id="UP000011131"/>
    </source>
</evidence>
<name>L7ULM2_MYXSD</name>
<organism evidence="2 3">
    <name type="scientific">Myxococcus stipitatus (strain DSM 14675 / JCM 12634 / Mx s8)</name>
    <dbReference type="NCBI Taxonomy" id="1278073"/>
    <lineage>
        <taxon>Bacteria</taxon>
        <taxon>Pseudomonadati</taxon>
        <taxon>Myxococcota</taxon>
        <taxon>Myxococcia</taxon>
        <taxon>Myxococcales</taxon>
        <taxon>Cystobacterineae</taxon>
        <taxon>Myxococcaceae</taxon>
        <taxon>Myxococcus</taxon>
    </lineage>
</organism>
<dbReference type="EMBL" id="CP004025">
    <property type="protein sequence ID" value="AGC47374.1"/>
    <property type="molecule type" value="Genomic_DNA"/>
</dbReference>
<dbReference type="OrthoDB" id="5509251at2"/>
<dbReference type="AlphaFoldDB" id="L7ULM2"/>
<gene>
    <name evidence="2" type="ordered locus">MYSTI_06101</name>
</gene>
<reference evidence="2 3" key="1">
    <citation type="journal article" date="2013" name="Genome Announc.">
        <title>Complete genome sequence of Myxococcus stipitatus strain DSM 14675, a fruiting myxobacterium.</title>
        <authorList>
            <person name="Huntley S."/>
            <person name="Kneip S."/>
            <person name="Treuner-Lange A."/>
            <person name="Sogaard-Andersen L."/>
        </authorList>
    </citation>
    <scope>NUCLEOTIDE SEQUENCE [LARGE SCALE GENOMIC DNA]</scope>
    <source>
        <strain evidence="3">DSM 14675 / JCM 12634 / Mx s8</strain>
    </source>
</reference>
<dbReference type="Proteomes" id="UP000011131">
    <property type="component" value="Chromosome"/>
</dbReference>
<dbReference type="STRING" id="1278073.MYSTI_06101"/>
<sequence>MSDFTRYFKLREDVRAGYWYLGDPLDGTGQEVEDIWQFAAGAPIQPPGRLTFPIREPGRSLDFSTAGVGVTPIVHVRVATIFAERAPGDVQLIPVDVKGYPEQYVMLVATKTVRCIDDKASREILLWKPEDDRPEMLGKYRSVAGMKIDRSKVGDTKVFRTWGWPLGLIVSEDIKAAMEAAKTSGSKFEEV</sequence>
<proteinExistence type="predicted"/>
<dbReference type="RefSeq" id="WP_015351629.1">
    <property type="nucleotide sequence ID" value="NC_020126.1"/>
</dbReference>
<protein>
    <recommendedName>
        <fullName evidence="1">Immunity MXAN-0049 protein domain-containing protein</fullName>
    </recommendedName>
</protein>
<keyword evidence="3" id="KW-1185">Reference proteome</keyword>
<feature type="domain" description="Immunity MXAN-0049 protein" evidence="1">
    <location>
        <begin position="102"/>
        <end position="191"/>
    </location>
</feature>
<dbReference type="HOGENOM" id="CLU_091669_0_0_7"/>
<accession>L7ULM2</accession>
<evidence type="ECO:0000313" key="2">
    <source>
        <dbReference type="EMBL" id="AGC47374.1"/>
    </source>
</evidence>
<evidence type="ECO:0000259" key="1">
    <source>
        <dbReference type="Pfam" id="PF07791"/>
    </source>
</evidence>
<dbReference type="KEGG" id="msd:MYSTI_06101"/>
<dbReference type="Pfam" id="PF07791">
    <property type="entry name" value="Imm11"/>
    <property type="match status" value="1"/>
</dbReference>
<dbReference type="PATRIC" id="fig|1278073.3.peg.6186"/>